<keyword evidence="5" id="KW-1185">Reference proteome</keyword>
<dbReference type="EMBL" id="JAEPRC010000171">
    <property type="protein sequence ID" value="KAG2205588.1"/>
    <property type="molecule type" value="Genomic_DNA"/>
</dbReference>
<gene>
    <name evidence="4" type="ORF">INT46_005508</name>
</gene>
<evidence type="ECO:0000313" key="4">
    <source>
        <dbReference type="EMBL" id="KAG2205588.1"/>
    </source>
</evidence>
<sequence length="750" mass="86959">MYKSLILNKIQAVKASRESGEQPQPTCKDCKEIGHYNKKYYKCKLFKEDKADDVGTSKKRQTSAIKNVKREAKRQKVIADPNVRCINCKGTGHKTSRSPGCPRHILSKLEVMNQNLGTGFQSFTRKLPFDASVKERYRSVLKDRILSASEDIRQLLFRAQMFVNYFIILHSNENIPGCIYRQPFWYSICHLVNNRRVTNSNVLPPGMLDDWSNFRRQHPTILYKVDLASGNSQCLSEACLQVSVTYSNAVVETFKQRVMSYLYYLVQNIYMSMKPDQVKLIVKEYCYQYVCRGEPKWPASVALSDDLKLRIRNGCDSLRNHTTESISLKSLSASPGNYIRCFSYILSAYEEEHRIILLLIFVNVSVNALSCFVKETLPRSYENQLQMFHRVFDFTKLRFKDISQLRADGENTVLFNNLVRSDGFAVDFIFNRKKQESIIGGHDLTLEDFTYEEVEGVYRPAFIDPGRKAVFTAAVGLGDDHQVRRCSIKEYYDLTGSTKYSIKLQRLKDERGITPIETDMPTTKTCQATVYLTYTTYMLLHRHTLFDFYGFQRAKDRFFLYQGRQKASQTMVNMLVNDSSKYDRKQRNRRRKKRKRKFMRRQNKNKKKIHITTIAKRKWKPSKLRQDKTKVPLIVFGAGMFGKDLVKLKGNQCGVTGILWRALKKREKEGDLLVITIDEYMTSRICNICHEDSLRKVDGVKGHSVLGCQNCKTLWQRDINAAKNILLISSLIWNGSGRPEIFSPKARDLL</sequence>
<protein>
    <recommendedName>
        <fullName evidence="3">Cas12f1-like TNB domain-containing protein</fullName>
    </recommendedName>
</protein>
<evidence type="ECO:0000259" key="3">
    <source>
        <dbReference type="Pfam" id="PF07282"/>
    </source>
</evidence>
<evidence type="ECO:0000313" key="5">
    <source>
        <dbReference type="Proteomes" id="UP000650833"/>
    </source>
</evidence>
<reference evidence="4" key="1">
    <citation type="submission" date="2020-12" db="EMBL/GenBank/DDBJ databases">
        <title>Metabolic potential, ecology and presence of endohyphal bacteria is reflected in genomic diversity of Mucoromycotina.</title>
        <authorList>
            <person name="Muszewska A."/>
            <person name="Okrasinska A."/>
            <person name="Steczkiewicz K."/>
            <person name="Drgas O."/>
            <person name="Orlowska M."/>
            <person name="Perlinska-Lenart U."/>
            <person name="Aleksandrzak-Piekarczyk T."/>
            <person name="Szatraj K."/>
            <person name="Zielenkiewicz U."/>
            <person name="Pilsyk S."/>
            <person name="Malc E."/>
            <person name="Mieczkowski P."/>
            <person name="Kruszewska J.S."/>
            <person name="Biernat P."/>
            <person name="Pawlowska J."/>
        </authorList>
    </citation>
    <scope>NUCLEOTIDE SEQUENCE</scope>
    <source>
        <strain evidence="4">CBS 226.32</strain>
    </source>
</reference>
<comment type="caution">
    <text evidence="4">The sequence shown here is derived from an EMBL/GenBank/DDBJ whole genome shotgun (WGS) entry which is preliminary data.</text>
</comment>
<name>A0A8H7R9A5_9FUNG</name>
<feature type="domain" description="Cas12f1-like TNB" evidence="3">
    <location>
        <begin position="668"/>
        <end position="725"/>
    </location>
</feature>
<dbReference type="GO" id="GO:0003677">
    <property type="term" value="F:DNA binding"/>
    <property type="evidence" value="ECO:0007669"/>
    <property type="project" value="UniProtKB-KW"/>
</dbReference>
<proteinExistence type="predicted"/>
<organism evidence="4 5">
    <name type="scientific">Mucor plumbeus</name>
    <dbReference type="NCBI Taxonomy" id="97098"/>
    <lineage>
        <taxon>Eukaryota</taxon>
        <taxon>Fungi</taxon>
        <taxon>Fungi incertae sedis</taxon>
        <taxon>Mucoromycota</taxon>
        <taxon>Mucoromycotina</taxon>
        <taxon>Mucoromycetes</taxon>
        <taxon>Mucorales</taxon>
        <taxon>Mucorineae</taxon>
        <taxon>Mucoraceae</taxon>
        <taxon>Mucor</taxon>
    </lineage>
</organism>
<evidence type="ECO:0000256" key="1">
    <source>
        <dbReference type="ARBA" id="ARBA00023125"/>
    </source>
</evidence>
<evidence type="ECO:0000256" key="2">
    <source>
        <dbReference type="SAM" id="MobiDB-lite"/>
    </source>
</evidence>
<accession>A0A8H7R9A5</accession>
<dbReference type="OrthoDB" id="2285535at2759"/>
<dbReference type="Proteomes" id="UP000650833">
    <property type="component" value="Unassembled WGS sequence"/>
</dbReference>
<feature type="compositionally biased region" description="Basic residues" evidence="2">
    <location>
        <begin position="586"/>
        <end position="605"/>
    </location>
</feature>
<feature type="region of interest" description="Disordered" evidence="2">
    <location>
        <begin position="578"/>
        <end position="605"/>
    </location>
</feature>
<keyword evidence="1" id="KW-0238">DNA-binding</keyword>
<dbReference type="AlphaFoldDB" id="A0A8H7R9A5"/>
<dbReference type="InterPro" id="IPR010095">
    <property type="entry name" value="Cas12f1-like_TNB"/>
</dbReference>
<dbReference type="Pfam" id="PF07282">
    <property type="entry name" value="Cas12f1-like_TNB"/>
    <property type="match status" value="1"/>
</dbReference>